<proteinExistence type="predicted"/>
<dbReference type="InterPro" id="IPR002156">
    <property type="entry name" value="RNaseH_domain"/>
</dbReference>
<dbReference type="Proteomes" id="UP001179952">
    <property type="component" value="Unassembled WGS sequence"/>
</dbReference>
<comment type="caution">
    <text evidence="2">The sequence shown here is derived from an EMBL/GenBank/DDBJ whole genome shotgun (WGS) entry which is preliminary data.</text>
</comment>
<dbReference type="SUPFAM" id="SSF53098">
    <property type="entry name" value="Ribonuclease H-like"/>
    <property type="match status" value="1"/>
</dbReference>
<evidence type="ECO:0000313" key="3">
    <source>
        <dbReference type="Proteomes" id="UP001179952"/>
    </source>
</evidence>
<dbReference type="PANTHER" id="PTHR47723">
    <property type="entry name" value="OS05G0353850 PROTEIN"/>
    <property type="match status" value="1"/>
</dbReference>
<accession>A0AAV9AGP6</accession>
<evidence type="ECO:0000313" key="2">
    <source>
        <dbReference type="EMBL" id="KAK1263314.1"/>
    </source>
</evidence>
<dbReference type="CDD" id="cd06222">
    <property type="entry name" value="RNase_H_like"/>
    <property type="match status" value="1"/>
</dbReference>
<reference evidence="2" key="1">
    <citation type="journal article" date="2023" name="Nat. Commun.">
        <title>Diploid and tetraploid genomes of Acorus and the evolution of monocots.</title>
        <authorList>
            <person name="Ma L."/>
            <person name="Liu K.W."/>
            <person name="Li Z."/>
            <person name="Hsiao Y.Y."/>
            <person name="Qi Y."/>
            <person name="Fu T."/>
            <person name="Tang G.D."/>
            <person name="Zhang D."/>
            <person name="Sun W.H."/>
            <person name="Liu D.K."/>
            <person name="Li Y."/>
            <person name="Chen G.Z."/>
            <person name="Liu X.D."/>
            <person name="Liao X.Y."/>
            <person name="Jiang Y.T."/>
            <person name="Yu X."/>
            <person name="Hao Y."/>
            <person name="Huang J."/>
            <person name="Zhao X.W."/>
            <person name="Ke S."/>
            <person name="Chen Y.Y."/>
            <person name="Wu W.L."/>
            <person name="Hsu J.L."/>
            <person name="Lin Y.F."/>
            <person name="Huang M.D."/>
            <person name="Li C.Y."/>
            <person name="Huang L."/>
            <person name="Wang Z.W."/>
            <person name="Zhao X."/>
            <person name="Zhong W.Y."/>
            <person name="Peng D.H."/>
            <person name="Ahmad S."/>
            <person name="Lan S."/>
            <person name="Zhang J.S."/>
            <person name="Tsai W.C."/>
            <person name="Van de Peer Y."/>
            <person name="Liu Z.J."/>
        </authorList>
    </citation>
    <scope>NUCLEOTIDE SEQUENCE</scope>
    <source>
        <strain evidence="2">SCP</strain>
    </source>
</reference>
<keyword evidence="3" id="KW-1185">Reference proteome</keyword>
<dbReference type="InterPro" id="IPR053151">
    <property type="entry name" value="RNase_H-like"/>
</dbReference>
<dbReference type="EMBL" id="JAUJYN010000009">
    <property type="protein sequence ID" value="KAK1263314.1"/>
    <property type="molecule type" value="Genomic_DNA"/>
</dbReference>
<dbReference type="InterPro" id="IPR036397">
    <property type="entry name" value="RNaseH_sf"/>
</dbReference>
<gene>
    <name evidence="2" type="ORF">QJS04_geneDACA011889</name>
</gene>
<feature type="domain" description="RNase H type-1" evidence="1">
    <location>
        <begin position="50"/>
        <end position="131"/>
    </location>
</feature>
<dbReference type="InterPro" id="IPR012337">
    <property type="entry name" value="RNaseH-like_sf"/>
</dbReference>
<dbReference type="InterPro" id="IPR044730">
    <property type="entry name" value="RNase_H-like_dom_plant"/>
</dbReference>
<dbReference type="GO" id="GO:0004523">
    <property type="term" value="F:RNA-DNA hybrid ribonuclease activity"/>
    <property type="evidence" value="ECO:0007669"/>
    <property type="project" value="InterPro"/>
</dbReference>
<name>A0AAV9AGP6_ACOGR</name>
<dbReference type="AlphaFoldDB" id="A0AAV9AGP6"/>
<evidence type="ECO:0000259" key="1">
    <source>
        <dbReference type="Pfam" id="PF13456"/>
    </source>
</evidence>
<protein>
    <recommendedName>
        <fullName evidence="1">RNase H type-1 domain-containing protein</fullName>
    </recommendedName>
</protein>
<organism evidence="2 3">
    <name type="scientific">Acorus gramineus</name>
    <name type="common">Dwarf sweet flag</name>
    <dbReference type="NCBI Taxonomy" id="55184"/>
    <lineage>
        <taxon>Eukaryota</taxon>
        <taxon>Viridiplantae</taxon>
        <taxon>Streptophyta</taxon>
        <taxon>Embryophyta</taxon>
        <taxon>Tracheophyta</taxon>
        <taxon>Spermatophyta</taxon>
        <taxon>Magnoliopsida</taxon>
        <taxon>Liliopsida</taxon>
        <taxon>Acoraceae</taxon>
        <taxon>Acorus</taxon>
    </lineage>
</organism>
<dbReference type="Pfam" id="PF13456">
    <property type="entry name" value="RVT_3"/>
    <property type="match status" value="1"/>
</dbReference>
<sequence length="167" mass="19034">MEVHWRPPPHDWLKINMDDSLSKDWSGYGAILRNEDTLSPGYHWTFLPSIFSKLKAIEMGIWMAISAGVTKLWIKSNSTTALAWIKGNGCRPWSSICCLRCIHQGLDNLTDWIATHIHHEGNIPPDLLASHRSDRGETILFPSNVWTDLQAAIDQDKSDIPYVRKKD</sequence>
<dbReference type="PANTHER" id="PTHR47723:SF19">
    <property type="entry name" value="POLYNUCLEOTIDYL TRANSFERASE, RIBONUCLEASE H-LIKE SUPERFAMILY PROTEIN"/>
    <property type="match status" value="1"/>
</dbReference>
<dbReference type="Gene3D" id="3.30.420.10">
    <property type="entry name" value="Ribonuclease H-like superfamily/Ribonuclease H"/>
    <property type="match status" value="1"/>
</dbReference>
<dbReference type="GO" id="GO:0003676">
    <property type="term" value="F:nucleic acid binding"/>
    <property type="evidence" value="ECO:0007669"/>
    <property type="project" value="InterPro"/>
</dbReference>
<reference evidence="2" key="2">
    <citation type="submission" date="2023-06" db="EMBL/GenBank/DDBJ databases">
        <authorList>
            <person name="Ma L."/>
            <person name="Liu K.-W."/>
            <person name="Li Z."/>
            <person name="Hsiao Y.-Y."/>
            <person name="Qi Y."/>
            <person name="Fu T."/>
            <person name="Tang G."/>
            <person name="Zhang D."/>
            <person name="Sun W.-H."/>
            <person name="Liu D.-K."/>
            <person name="Li Y."/>
            <person name="Chen G.-Z."/>
            <person name="Liu X.-D."/>
            <person name="Liao X.-Y."/>
            <person name="Jiang Y.-T."/>
            <person name="Yu X."/>
            <person name="Hao Y."/>
            <person name="Huang J."/>
            <person name="Zhao X.-W."/>
            <person name="Ke S."/>
            <person name="Chen Y.-Y."/>
            <person name="Wu W.-L."/>
            <person name="Hsu J.-L."/>
            <person name="Lin Y.-F."/>
            <person name="Huang M.-D."/>
            <person name="Li C.-Y."/>
            <person name="Huang L."/>
            <person name="Wang Z.-W."/>
            <person name="Zhao X."/>
            <person name="Zhong W.-Y."/>
            <person name="Peng D.-H."/>
            <person name="Ahmad S."/>
            <person name="Lan S."/>
            <person name="Zhang J.-S."/>
            <person name="Tsai W.-C."/>
            <person name="Van De Peer Y."/>
            <person name="Liu Z.-J."/>
        </authorList>
    </citation>
    <scope>NUCLEOTIDE SEQUENCE</scope>
    <source>
        <strain evidence="2">SCP</strain>
        <tissue evidence="2">Leaves</tissue>
    </source>
</reference>